<evidence type="ECO:0000313" key="1">
    <source>
        <dbReference type="EMBL" id="CRK89782.1"/>
    </source>
</evidence>
<proteinExistence type="predicted"/>
<keyword evidence="2" id="KW-1185">Reference proteome</keyword>
<dbReference type="AlphaFoldDB" id="A0A1J1HTI0"/>
<accession>A0A1J1HTI0</accession>
<name>A0A1J1HTI0_9DIPT</name>
<gene>
    <name evidence="1" type="ORF">CLUMA_CG003520</name>
</gene>
<reference evidence="1 2" key="1">
    <citation type="submission" date="2015-04" db="EMBL/GenBank/DDBJ databases">
        <authorList>
            <person name="Syromyatnikov M.Y."/>
            <person name="Popov V.N."/>
        </authorList>
    </citation>
    <scope>NUCLEOTIDE SEQUENCE [LARGE SCALE GENOMIC DNA]</scope>
</reference>
<organism evidence="1 2">
    <name type="scientific">Clunio marinus</name>
    <dbReference type="NCBI Taxonomy" id="568069"/>
    <lineage>
        <taxon>Eukaryota</taxon>
        <taxon>Metazoa</taxon>
        <taxon>Ecdysozoa</taxon>
        <taxon>Arthropoda</taxon>
        <taxon>Hexapoda</taxon>
        <taxon>Insecta</taxon>
        <taxon>Pterygota</taxon>
        <taxon>Neoptera</taxon>
        <taxon>Endopterygota</taxon>
        <taxon>Diptera</taxon>
        <taxon>Nematocera</taxon>
        <taxon>Chironomoidea</taxon>
        <taxon>Chironomidae</taxon>
        <taxon>Clunio</taxon>
    </lineage>
</organism>
<dbReference type="EMBL" id="CVRI01000014">
    <property type="protein sequence ID" value="CRK89782.1"/>
    <property type="molecule type" value="Genomic_DNA"/>
</dbReference>
<dbReference type="Proteomes" id="UP000183832">
    <property type="component" value="Unassembled WGS sequence"/>
</dbReference>
<evidence type="ECO:0000313" key="2">
    <source>
        <dbReference type="Proteomes" id="UP000183832"/>
    </source>
</evidence>
<sequence>MSLNIRRFNKTEETKSLEIKNDIGEVQMIYSFFFWGFHLLFYSEEKRYPRNVITALCMFSKKSCAKYLFDSSKW</sequence>
<protein>
    <submittedName>
        <fullName evidence="1">CLUMA_CG003520, isoform A</fullName>
    </submittedName>
</protein>